<proteinExistence type="predicted"/>
<evidence type="ECO:0000256" key="1">
    <source>
        <dbReference type="ARBA" id="ARBA00004123"/>
    </source>
</evidence>
<comment type="subcellular location">
    <subcellularLocation>
        <location evidence="1">Nucleus</location>
    </subcellularLocation>
</comment>
<dbReference type="PANTHER" id="PTHR15835">
    <property type="entry name" value="NUCLEAR-INTERACTING PARTNER OF ALK"/>
    <property type="match status" value="1"/>
</dbReference>
<sequence length="402" mass="44271">MGSPITPERIKGVLSSFLVKTEEQKSKQVGVDKSGADTNVQKDTPRAETVLSPKSNTAVLRSHNSFLKRLDTFSALTWFGKPAELSPLICARYGWENIEADMLQCTGCKTFLCGKLPPKTDIEEYNKTLEKLKKCLVTSHDRFCVLGCFPCPEEFCHVQVDDVLSLSTSFIERVSALGEIQDHLPRLDFAYLEDLGYDEGQAGAYCKRNLVTDKDISPAAVTLAFTGWACSSTNKEVLMCSMCRRKIGLWNFTPLGAGQRCDRGESSSEEGEEDSEPRVKRRKFASSTNKATLNPVDEHSHWCPWIREVLVSTKSLSSANLFPSSSPEPASSKSIPVFIAALKSIAPGLMDNNTGLAAGMKKSPMTEGLRCFRRALHTWSSPKTNTETGSPQQAQRIPAKTS</sequence>
<dbReference type="GO" id="GO:0005634">
    <property type="term" value="C:nucleus"/>
    <property type="evidence" value="ECO:0007669"/>
    <property type="project" value="UniProtKB-SubCell"/>
</dbReference>
<comment type="caution">
    <text evidence="10">The sequence shown here is derived from an EMBL/GenBank/DDBJ whole genome shotgun (WGS) entry which is preliminary data.</text>
</comment>
<dbReference type="AlphaFoldDB" id="A0A433TD18"/>
<dbReference type="GO" id="GO:0008270">
    <property type="term" value="F:zinc ion binding"/>
    <property type="evidence" value="ECO:0007669"/>
    <property type="project" value="UniProtKB-KW"/>
</dbReference>
<evidence type="ECO:0000256" key="7">
    <source>
        <dbReference type="SAM" id="MobiDB-lite"/>
    </source>
</evidence>
<keyword evidence="5" id="KW-0539">Nucleus</keyword>
<dbReference type="OrthoDB" id="614844at2759"/>
<dbReference type="InterPro" id="IPR013909">
    <property type="entry name" value="NuBaID_C"/>
</dbReference>
<evidence type="ECO:0000256" key="6">
    <source>
        <dbReference type="ARBA" id="ARBA00044931"/>
    </source>
</evidence>
<evidence type="ECO:0000256" key="4">
    <source>
        <dbReference type="ARBA" id="ARBA00022833"/>
    </source>
</evidence>
<name>A0A433TD18_ELYCH</name>
<feature type="region of interest" description="Disordered" evidence="7">
    <location>
        <begin position="379"/>
        <end position="402"/>
    </location>
</feature>
<dbReference type="PANTHER" id="PTHR15835:SF6">
    <property type="entry name" value="ZINC FINGER C3HC-TYPE PROTEIN 1"/>
    <property type="match status" value="1"/>
</dbReference>
<feature type="region of interest" description="Disordered" evidence="7">
    <location>
        <begin position="259"/>
        <end position="287"/>
    </location>
</feature>
<evidence type="ECO:0000256" key="2">
    <source>
        <dbReference type="ARBA" id="ARBA00022723"/>
    </source>
</evidence>
<keyword evidence="11" id="KW-1185">Reference proteome</keyword>
<dbReference type="EMBL" id="RQTK01000448">
    <property type="protein sequence ID" value="RUS79489.1"/>
    <property type="molecule type" value="Genomic_DNA"/>
</dbReference>
<organism evidence="10 11">
    <name type="scientific">Elysia chlorotica</name>
    <name type="common">Eastern emerald elysia</name>
    <name type="synonym">Sea slug</name>
    <dbReference type="NCBI Taxonomy" id="188477"/>
    <lineage>
        <taxon>Eukaryota</taxon>
        <taxon>Metazoa</taxon>
        <taxon>Spiralia</taxon>
        <taxon>Lophotrochozoa</taxon>
        <taxon>Mollusca</taxon>
        <taxon>Gastropoda</taxon>
        <taxon>Heterobranchia</taxon>
        <taxon>Euthyneura</taxon>
        <taxon>Panpulmonata</taxon>
        <taxon>Sacoglossa</taxon>
        <taxon>Placobranchoidea</taxon>
        <taxon>Plakobranchidae</taxon>
        <taxon>Elysia</taxon>
    </lineage>
</organism>
<keyword evidence="3" id="KW-0863">Zinc-finger</keyword>
<evidence type="ECO:0000313" key="10">
    <source>
        <dbReference type="EMBL" id="RUS79489.1"/>
    </source>
</evidence>
<evidence type="ECO:0000259" key="8">
    <source>
        <dbReference type="Pfam" id="PF07967"/>
    </source>
</evidence>
<evidence type="ECO:0000256" key="3">
    <source>
        <dbReference type="ARBA" id="ARBA00022771"/>
    </source>
</evidence>
<evidence type="ECO:0000256" key="5">
    <source>
        <dbReference type="ARBA" id="ARBA00023242"/>
    </source>
</evidence>
<evidence type="ECO:0000313" key="11">
    <source>
        <dbReference type="Proteomes" id="UP000271974"/>
    </source>
</evidence>
<dbReference type="STRING" id="188477.A0A433TD18"/>
<keyword evidence="4" id="KW-0862">Zinc</keyword>
<keyword evidence="2" id="KW-0479">Metal-binding</keyword>
<reference evidence="10 11" key="1">
    <citation type="submission" date="2019-01" db="EMBL/GenBank/DDBJ databases">
        <title>A draft genome assembly of the solar-powered sea slug Elysia chlorotica.</title>
        <authorList>
            <person name="Cai H."/>
            <person name="Li Q."/>
            <person name="Fang X."/>
            <person name="Li J."/>
            <person name="Curtis N.E."/>
            <person name="Altenburger A."/>
            <person name="Shibata T."/>
            <person name="Feng M."/>
            <person name="Maeda T."/>
            <person name="Schwartz J.A."/>
            <person name="Shigenobu S."/>
            <person name="Lundholm N."/>
            <person name="Nishiyama T."/>
            <person name="Yang H."/>
            <person name="Hasebe M."/>
            <person name="Li S."/>
            <person name="Pierce S.K."/>
            <person name="Wang J."/>
        </authorList>
    </citation>
    <scope>NUCLEOTIDE SEQUENCE [LARGE SCALE GENOMIC DNA]</scope>
    <source>
        <strain evidence="10">EC2010</strain>
        <tissue evidence="10">Whole organism of an adult</tissue>
    </source>
</reference>
<accession>A0A433TD18</accession>
<dbReference type="Pfam" id="PF07967">
    <property type="entry name" value="zf-C3HC"/>
    <property type="match status" value="1"/>
</dbReference>
<protein>
    <recommendedName>
        <fullName evidence="12">C3HC-type domain-containing protein</fullName>
    </recommendedName>
</protein>
<dbReference type="Proteomes" id="UP000271974">
    <property type="component" value="Unassembled WGS sequence"/>
</dbReference>
<gene>
    <name evidence="10" type="ORF">EGW08_012757</name>
</gene>
<evidence type="ECO:0000259" key="9">
    <source>
        <dbReference type="Pfam" id="PF08600"/>
    </source>
</evidence>
<evidence type="ECO:0008006" key="12">
    <source>
        <dbReference type="Google" id="ProtNLM"/>
    </source>
</evidence>
<feature type="domain" description="NuBaID C-terminal" evidence="9">
    <location>
        <begin position="220"/>
        <end position="310"/>
    </location>
</feature>
<feature type="domain" description="C3HC-type" evidence="8">
    <location>
        <begin position="62"/>
        <end position="186"/>
    </location>
</feature>
<comment type="function">
    <text evidence="6">Required for proper positioning of a substantial amount of TPR at the nuclear basket (NB) through interaction with TPR.</text>
</comment>
<dbReference type="Pfam" id="PF08600">
    <property type="entry name" value="NuBaID_C"/>
    <property type="match status" value="1"/>
</dbReference>
<dbReference type="InterPro" id="IPR012935">
    <property type="entry name" value="NuBaID_N"/>
</dbReference>
<feature type="region of interest" description="Disordered" evidence="7">
    <location>
        <begin position="25"/>
        <end position="45"/>
    </location>
</feature>